<reference evidence="6 7" key="1">
    <citation type="submission" date="2016-06" db="EMBL/GenBank/DDBJ databases">
        <title>Complete genome sequence of a saline-alkali tolerant type strain Dietzia timorensis ID05-A0528T.</title>
        <authorList>
            <person name="Wu X."/>
        </authorList>
    </citation>
    <scope>NUCLEOTIDE SEQUENCE [LARGE SCALE GENOMIC DNA]</scope>
    <source>
        <strain evidence="6 7">ID05-A0528</strain>
    </source>
</reference>
<name>A0A173LPG6_9ACTN</name>
<dbReference type="STRING" id="499555.BJL86_2799"/>
<keyword evidence="1" id="KW-0805">Transcription regulation</keyword>
<dbReference type="EMBL" id="CP015961">
    <property type="protein sequence ID" value="ANI93559.1"/>
    <property type="molecule type" value="Genomic_DNA"/>
</dbReference>
<keyword evidence="3" id="KW-0804">Transcription</keyword>
<dbReference type="SUPFAM" id="SSF48498">
    <property type="entry name" value="Tetracyclin repressor-like, C-terminal domain"/>
    <property type="match status" value="1"/>
</dbReference>
<dbReference type="OrthoDB" id="9796019at2"/>
<evidence type="ECO:0000256" key="4">
    <source>
        <dbReference type="PROSITE-ProRule" id="PRU00335"/>
    </source>
</evidence>
<accession>A0A173LPG6</accession>
<gene>
    <name evidence="6" type="ORF">BJL86_2799</name>
</gene>
<dbReference type="Pfam" id="PF00440">
    <property type="entry name" value="TetR_N"/>
    <property type="match status" value="1"/>
</dbReference>
<evidence type="ECO:0000313" key="6">
    <source>
        <dbReference type="EMBL" id="ANI93559.1"/>
    </source>
</evidence>
<protein>
    <submittedName>
        <fullName evidence="6">Putative HTH-type transcriptional regulator</fullName>
    </submittedName>
</protein>
<dbReference type="KEGG" id="dtm:BJL86_2799"/>
<dbReference type="PANTHER" id="PTHR30055">
    <property type="entry name" value="HTH-TYPE TRANSCRIPTIONAL REGULATOR RUTR"/>
    <property type="match status" value="1"/>
</dbReference>
<dbReference type="InterPro" id="IPR001647">
    <property type="entry name" value="HTH_TetR"/>
</dbReference>
<dbReference type="PROSITE" id="PS50977">
    <property type="entry name" value="HTH_TETR_2"/>
    <property type="match status" value="1"/>
</dbReference>
<proteinExistence type="predicted"/>
<dbReference type="InterPro" id="IPR036271">
    <property type="entry name" value="Tet_transcr_reg_TetR-rel_C_sf"/>
</dbReference>
<evidence type="ECO:0000256" key="1">
    <source>
        <dbReference type="ARBA" id="ARBA00023015"/>
    </source>
</evidence>
<dbReference type="AlphaFoldDB" id="A0A173LPG6"/>
<dbReference type="Pfam" id="PF16859">
    <property type="entry name" value="TetR_C_11"/>
    <property type="match status" value="1"/>
</dbReference>
<sequence>MSTRRRGEDLENALFKAAWQELSESGYSGITFEAVASRAQTSRAVLYRRWADKGELVRDTIAHHFKLFAHNVPDTGTFRGDLIALLEQSNATREHMLTGIRVHLSGYYEATGQSPAELRKHVLGDGPDVLEVVYQRAIERGEVDPEKATRMVRKAPFAVLRSEIMSTRDRVPQNTLEEIVDTLVLPLVTPAHSTV</sequence>
<dbReference type="InterPro" id="IPR011075">
    <property type="entry name" value="TetR_C"/>
</dbReference>
<dbReference type="InterPro" id="IPR009057">
    <property type="entry name" value="Homeodomain-like_sf"/>
</dbReference>
<dbReference type="GO" id="GO:0003700">
    <property type="term" value="F:DNA-binding transcription factor activity"/>
    <property type="evidence" value="ECO:0007669"/>
    <property type="project" value="TreeGrafter"/>
</dbReference>
<dbReference type="RefSeq" id="WP_067477212.1">
    <property type="nucleotide sequence ID" value="NZ_CP015961.1"/>
</dbReference>
<dbReference type="Proteomes" id="UP000186104">
    <property type="component" value="Chromosome"/>
</dbReference>
<dbReference type="Gene3D" id="1.10.357.10">
    <property type="entry name" value="Tetracycline Repressor, domain 2"/>
    <property type="match status" value="1"/>
</dbReference>
<keyword evidence="7" id="KW-1185">Reference proteome</keyword>
<keyword evidence="2 4" id="KW-0238">DNA-binding</keyword>
<dbReference type="InterPro" id="IPR050109">
    <property type="entry name" value="HTH-type_TetR-like_transc_reg"/>
</dbReference>
<dbReference type="GO" id="GO:0000976">
    <property type="term" value="F:transcription cis-regulatory region binding"/>
    <property type="evidence" value="ECO:0007669"/>
    <property type="project" value="TreeGrafter"/>
</dbReference>
<evidence type="ECO:0000313" key="7">
    <source>
        <dbReference type="Proteomes" id="UP000186104"/>
    </source>
</evidence>
<evidence type="ECO:0000256" key="2">
    <source>
        <dbReference type="ARBA" id="ARBA00023125"/>
    </source>
</evidence>
<feature type="DNA-binding region" description="H-T-H motif" evidence="4">
    <location>
        <begin position="31"/>
        <end position="50"/>
    </location>
</feature>
<dbReference type="PANTHER" id="PTHR30055:SF148">
    <property type="entry name" value="TETR-FAMILY TRANSCRIPTIONAL REGULATOR"/>
    <property type="match status" value="1"/>
</dbReference>
<feature type="domain" description="HTH tetR-type" evidence="5">
    <location>
        <begin position="8"/>
        <end position="68"/>
    </location>
</feature>
<dbReference type="SUPFAM" id="SSF46689">
    <property type="entry name" value="Homeodomain-like"/>
    <property type="match status" value="1"/>
</dbReference>
<evidence type="ECO:0000259" key="5">
    <source>
        <dbReference type="PROSITE" id="PS50977"/>
    </source>
</evidence>
<dbReference type="Gene3D" id="1.10.10.60">
    <property type="entry name" value="Homeodomain-like"/>
    <property type="match status" value="1"/>
</dbReference>
<evidence type="ECO:0000256" key="3">
    <source>
        <dbReference type="ARBA" id="ARBA00023163"/>
    </source>
</evidence>
<organism evidence="6 7">
    <name type="scientific">Dietzia timorensis</name>
    <dbReference type="NCBI Taxonomy" id="499555"/>
    <lineage>
        <taxon>Bacteria</taxon>
        <taxon>Bacillati</taxon>
        <taxon>Actinomycetota</taxon>
        <taxon>Actinomycetes</taxon>
        <taxon>Mycobacteriales</taxon>
        <taxon>Dietziaceae</taxon>
        <taxon>Dietzia</taxon>
    </lineage>
</organism>